<dbReference type="Pfam" id="PF01553">
    <property type="entry name" value="Acyltransferase"/>
    <property type="match status" value="1"/>
</dbReference>
<comment type="similarity">
    <text evidence="4 9">Belongs to the 1-acyl-sn-glycerol-3-phosphate acyltransferase family.</text>
</comment>
<reference evidence="13" key="1">
    <citation type="submission" date="2012-06" db="EMBL/GenBank/DDBJ databases">
        <title>Complete sequence of chromosome of Desulfomonile tiedjei DSM 6799.</title>
        <authorList>
            <person name="Lucas S."/>
            <person name="Copeland A."/>
            <person name="Lapidus A."/>
            <person name="Glavina del Rio T."/>
            <person name="Dalin E."/>
            <person name="Tice H."/>
            <person name="Bruce D."/>
            <person name="Goodwin L."/>
            <person name="Pitluck S."/>
            <person name="Peters L."/>
            <person name="Ovchinnikova G."/>
            <person name="Zeytun A."/>
            <person name="Lu M."/>
            <person name="Kyrpides N."/>
            <person name="Mavromatis K."/>
            <person name="Ivanova N."/>
            <person name="Brettin T."/>
            <person name="Detter J.C."/>
            <person name="Han C."/>
            <person name="Larimer F."/>
            <person name="Land M."/>
            <person name="Hauser L."/>
            <person name="Markowitz V."/>
            <person name="Cheng J.-F."/>
            <person name="Hugenholtz P."/>
            <person name="Woyke T."/>
            <person name="Wu D."/>
            <person name="Spring S."/>
            <person name="Schroeder M."/>
            <person name="Brambilla E."/>
            <person name="Klenk H.-P."/>
            <person name="Eisen J.A."/>
        </authorList>
    </citation>
    <scope>NUCLEOTIDE SEQUENCE [LARGE SCALE GENOMIC DNA]</scope>
    <source>
        <strain evidence="13">ATCC 49306 / DSM 6799 / DCB-1</strain>
    </source>
</reference>
<evidence type="ECO:0000256" key="2">
    <source>
        <dbReference type="ARBA" id="ARBA00004728"/>
    </source>
</evidence>
<dbReference type="CDD" id="cd07989">
    <property type="entry name" value="LPLAT_AGPAT-like"/>
    <property type="match status" value="1"/>
</dbReference>
<dbReference type="InterPro" id="IPR004552">
    <property type="entry name" value="AGP_acyltrans"/>
</dbReference>
<dbReference type="AlphaFoldDB" id="I4CEB8"/>
<feature type="transmembrane region" description="Helical" evidence="10">
    <location>
        <begin position="12"/>
        <end position="35"/>
    </location>
</feature>
<organism evidence="12 13">
    <name type="scientific">Desulfomonile tiedjei (strain ATCC 49306 / DSM 6799 / DCB-1)</name>
    <dbReference type="NCBI Taxonomy" id="706587"/>
    <lineage>
        <taxon>Bacteria</taxon>
        <taxon>Pseudomonadati</taxon>
        <taxon>Thermodesulfobacteriota</taxon>
        <taxon>Desulfomonilia</taxon>
        <taxon>Desulfomonilales</taxon>
        <taxon>Desulfomonilaceae</taxon>
        <taxon>Desulfomonile</taxon>
    </lineage>
</organism>
<dbReference type="NCBIfam" id="TIGR00530">
    <property type="entry name" value="AGP_acyltrn"/>
    <property type="match status" value="1"/>
</dbReference>
<dbReference type="GO" id="GO:0006654">
    <property type="term" value="P:phosphatidic acid biosynthetic process"/>
    <property type="evidence" value="ECO:0007669"/>
    <property type="project" value="TreeGrafter"/>
</dbReference>
<proteinExistence type="inferred from homology"/>
<dbReference type="GO" id="GO:0016020">
    <property type="term" value="C:membrane"/>
    <property type="evidence" value="ECO:0007669"/>
    <property type="project" value="InterPro"/>
</dbReference>
<evidence type="ECO:0000313" key="13">
    <source>
        <dbReference type="Proteomes" id="UP000006055"/>
    </source>
</evidence>
<comment type="domain">
    <text evidence="9">The HXXXXD motif is essential for acyltransferase activity and may constitute the binding site for the phosphate moiety of the glycerol-3-phosphate.</text>
</comment>
<evidence type="ECO:0000313" key="12">
    <source>
        <dbReference type="EMBL" id="AFM27909.1"/>
    </source>
</evidence>
<evidence type="ECO:0000256" key="7">
    <source>
        <dbReference type="ARBA" id="ARBA00022679"/>
    </source>
</evidence>
<evidence type="ECO:0000256" key="4">
    <source>
        <dbReference type="ARBA" id="ARBA00008655"/>
    </source>
</evidence>
<dbReference type="RefSeq" id="WP_014813008.1">
    <property type="nucleotide sequence ID" value="NC_018025.1"/>
</dbReference>
<comment type="pathway">
    <text evidence="3">Lipid metabolism.</text>
</comment>
<dbReference type="SMART" id="SM00563">
    <property type="entry name" value="PlsC"/>
    <property type="match status" value="1"/>
</dbReference>
<comment type="catalytic activity">
    <reaction evidence="1 9">
        <text>a 1-acyl-sn-glycero-3-phosphate + an acyl-CoA = a 1,2-diacyl-sn-glycero-3-phosphate + CoA</text>
        <dbReference type="Rhea" id="RHEA:19709"/>
        <dbReference type="ChEBI" id="CHEBI:57287"/>
        <dbReference type="ChEBI" id="CHEBI:57970"/>
        <dbReference type="ChEBI" id="CHEBI:58342"/>
        <dbReference type="ChEBI" id="CHEBI:58608"/>
        <dbReference type="EC" id="2.3.1.51"/>
    </reaction>
</comment>
<gene>
    <name evidence="12" type="ordered locus">Desti_5320</name>
</gene>
<dbReference type="GO" id="GO:0016024">
    <property type="term" value="P:CDP-diacylglycerol biosynthetic process"/>
    <property type="evidence" value="ECO:0007669"/>
    <property type="project" value="UniProtKB-UniPathway"/>
</dbReference>
<dbReference type="HOGENOM" id="CLU_027938_6_3_7"/>
<dbReference type="eggNOG" id="COG0204">
    <property type="taxonomic scope" value="Bacteria"/>
</dbReference>
<evidence type="ECO:0000256" key="1">
    <source>
        <dbReference type="ARBA" id="ARBA00001141"/>
    </source>
</evidence>
<feature type="domain" description="Phospholipid/glycerol acyltransferase" evidence="11">
    <location>
        <begin position="75"/>
        <end position="189"/>
    </location>
</feature>
<keyword evidence="8 9" id="KW-0012">Acyltransferase</keyword>
<evidence type="ECO:0000256" key="3">
    <source>
        <dbReference type="ARBA" id="ARBA00005189"/>
    </source>
</evidence>
<dbReference type="PANTHER" id="PTHR10434">
    <property type="entry name" value="1-ACYL-SN-GLYCEROL-3-PHOSPHATE ACYLTRANSFERASE"/>
    <property type="match status" value="1"/>
</dbReference>
<keyword evidence="10" id="KW-0472">Membrane</keyword>
<keyword evidence="9" id="KW-0443">Lipid metabolism</keyword>
<sequence length="276" mass="30547">MRFRIRFLPRQLFAAAGTALITILLAPIMIIRSMFPGSAYINYRIGRLWNLIVAKFMGISFSITGTEKIVPGESYIITPNHQSFADILALFVNLPLPFRWVIKKELLKIPLFGRALGATGAISLDRSDRERAVKSLREGARKLGEGWSVLIYPEGTRTPDGLLHSFKKGAFMMAIQTGIPILPVTCNGAFKIMPKNSLLFRPGHVSVAIGDPILTKGLTENSVMELMERTWQAINSRLNPAFDPFRKILAGTDALQQPITDEAVGISSSEKVPDPR</sequence>
<dbReference type="UniPathway" id="UPA00557">
    <property type="reaction ID" value="UER00613"/>
</dbReference>
<dbReference type="PANTHER" id="PTHR10434:SF11">
    <property type="entry name" value="1-ACYL-SN-GLYCEROL-3-PHOSPHATE ACYLTRANSFERASE"/>
    <property type="match status" value="1"/>
</dbReference>
<dbReference type="KEGG" id="dti:Desti_5320"/>
<comment type="pathway">
    <text evidence="2">Phospholipid metabolism; CDP-diacylglycerol biosynthesis; CDP-diacylglycerol from sn-glycerol 3-phosphate: step 2/3.</text>
</comment>
<evidence type="ECO:0000256" key="9">
    <source>
        <dbReference type="RuleBase" id="RU361267"/>
    </source>
</evidence>
<keyword evidence="9" id="KW-1208">Phospholipid metabolism</keyword>
<keyword evidence="9" id="KW-0444">Lipid biosynthesis</keyword>
<dbReference type="SUPFAM" id="SSF69593">
    <property type="entry name" value="Glycerol-3-phosphate (1)-acyltransferase"/>
    <property type="match status" value="1"/>
</dbReference>
<dbReference type="STRING" id="706587.Desti_5320"/>
<evidence type="ECO:0000256" key="8">
    <source>
        <dbReference type="ARBA" id="ARBA00023315"/>
    </source>
</evidence>
<keyword evidence="13" id="KW-1185">Reference proteome</keyword>
<dbReference type="InterPro" id="IPR002123">
    <property type="entry name" value="Plipid/glycerol_acylTrfase"/>
</dbReference>
<accession>I4CEB8</accession>
<evidence type="ECO:0000259" key="11">
    <source>
        <dbReference type="SMART" id="SM00563"/>
    </source>
</evidence>
<keyword evidence="10" id="KW-1133">Transmembrane helix</keyword>
<keyword evidence="7 9" id="KW-0808">Transferase</keyword>
<dbReference type="Proteomes" id="UP000006055">
    <property type="component" value="Chromosome"/>
</dbReference>
<name>I4CEB8_DESTA</name>
<dbReference type="EC" id="2.3.1.51" evidence="5 9"/>
<dbReference type="EMBL" id="CP003360">
    <property type="protein sequence ID" value="AFM27909.1"/>
    <property type="molecule type" value="Genomic_DNA"/>
</dbReference>
<keyword evidence="10" id="KW-0812">Transmembrane</keyword>
<evidence type="ECO:0000256" key="10">
    <source>
        <dbReference type="SAM" id="Phobius"/>
    </source>
</evidence>
<evidence type="ECO:0000256" key="5">
    <source>
        <dbReference type="ARBA" id="ARBA00013211"/>
    </source>
</evidence>
<protein>
    <recommendedName>
        <fullName evidence="6 9">1-acyl-sn-glycerol-3-phosphate acyltransferase</fullName>
        <ecNumber evidence="5 9">2.3.1.51</ecNumber>
    </recommendedName>
</protein>
<keyword evidence="9" id="KW-0594">Phospholipid biosynthesis</keyword>
<dbReference type="GO" id="GO:0003841">
    <property type="term" value="F:1-acylglycerol-3-phosphate O-acyltransferase activity"/>
    <property type="evidence" value="ECO:0007669"/>
    <property type="project" value="UniProtKB-UniRule"/>
</dbReference>
<evidence type="ECO:0000256" key="6">
    <source>
        <dbReference type="ARBA" id="ARBA00016139"/>
    </source>
</evidence>